<feature type="region of interest" description="Disordered" evidence="1">
    <location>
        <begin position="99"/>
        <end position="118"/>
    </location>
</feature>
<accession>A0A8S9FC16</accession>
<feature type="compositionally biased region" description="Acidic residues" evidence="1">
    <location>
        <begin position="12"/>
        <end position="24"/>
    </location>
</feature>
<organism evidence="2">
    <name type="scientific">Brassica cretica</name>
    <name type="common">Mustard</name>
    <dbReference type="NCBI Taxonomy" id="69181"/>
    <lineage>
        <taxon>Eukaryota</taxon>
        <taxon>Viridiplantae</taxon>
        <taxon>Streptophyta</taxon>
        <taxon>Embryophyta</taxon>
        <taxon>Tracheophyta</taxon>
        <taxon>Spermatophyta</taxon>
        <taxon>Magnoliopsida</taxon>
        <taxon>eudicotyledons</taxon>
        <taxon>Gunneridae</taxon>
        <taxon>Pentapetalae</taxon>
        <taxon>rosids</taxon>
        <taxon>malvids</taxon>
        <taxon>Brassicales</taxon>
        <taxon>Brassicaceae</taxon>
        <taxon>Brassiceae</taxon>
        <taxon>Brassica</taxon>
    </lineage>
</organism>
<dbReference type="PANTHER" id="PTHR33443">
    <property type="entry name" value="ZGC:112980"/>
    <property type="match status" value="1"/>
</dbReference>
<feature type="compositionally biased region" description="Basic and acidic residues" evidence="1">
    <location>
        <begin position="44"/>
        <end position="56"/>
    </location>
</feature>
<feature type="region of interest" description="Disordered" evidence="1">
    <location>
        <begin position="1"/>
        <end position="30"/>
    </location>
</feature>
<dbReference type="PANTHER" id="PTHR33443:SF34">
    <property type="entry name" value="RPM1 INTERACTING PROTEIN 13"/>
    <property type="match status" value="1"/>
</dbReference>
<feature type="region of interest" description="Disordered" evidence="1">
    <location>
        <begin position="232"/>
        <end position="258"/>
    </location>
</feature>
<dbReference type="AlphaFoldDB" id="A0A8S9FC16"/>
<feature type="region of interest" description="Disordered" evidence="1">
    <location>
        <begin position="43"/>
        <end position="86"/>
    </location>
</feature>
<name>A0A8S9FC16_BRACR</name>
<proteinExistence type="predicted"/>
<dbReference type="EMBL" id="QGKY02002305">
    <property type="protein sequence ID" value="KAF2530890.1"/>
    <property type="molecule type" value="Genomic_DNA"/>
</dbReference>
<protein>
    <submittedName>
        <fullName evidence="2">Uncharacterized protein</fullName>
    </submittedName>
</protein>
<feature type="compositionally biased region" description="Basic and acidic residues" evidence="1">
    <location>
        <begin position="69"/>
        <end position="83"/>
    </location>
</feature>
<gene>
    <name evidence="2" type="ORF">F2Q70_00029016</name>
</gene>
<comment type="caution">
    <text evidence="2">The sequence shown here is derived from an EMBL/GenBank/DDBJ whole genome shotgun (WGS) entry which is preliminary data.</text>
</comment>
<reference evidence="2" key="1">
    <citation type="submission" date="2019-12" db="EMBL/GenBank/DDBJ databases">
        <title>Genome sequencing and annotation of Brassica cretica.</title>
        <authorList>
            <person name="Studholme D.J."/>
            <person name="Sarris P.F."/>
        </authorList>
    </citation>
    <scope>NUCLEOTIDE SEQUENCE</scope>
    <source>
        <strain evidence="2">PFS-102/07</strain>
        <tissue evidence="2">Leaf</tissue>
    </source>
</reference>
<sequence length="496" mass="54095">MGSGNHEVVDVSSDEEEVDEDFDWLNDLSSDSTDVVEVLSEMKGSVDSHYRKPKALEEDDDDCVILDGDPDKTTKTDTDKLANDDDDDEVLVVGQKGEVMGSGNHEVVDVSSDEEEVDEDFDWLNDLSSDSTDVVEVLSEMKGSVDSHYRKPKALEEDDDDCVILDGDPDKTTKTDTDKLANDDDDDEVLVVGQKGEISSCGNYCLDGLVIEHCHANDKEKIWRNQREFFRTGTMPTEPSPKPLPASPTVTRQIPPSPIPNIIRLSQNPLPGSMIEIGPCSSSNRVTNLSNVSARQRSPHNHGLQSLIGGRSNLIRKDRSSYSGANLRSRMASSGTRYSAPNGNSVRVGLHTNAKVSQSTHHIPSVVAPPTITAEMYAQRTRQLNVPDYRAAVTGSQSNLYTQHSVQSKSVGQFQANAGLFAPPEPALTTGGLQAQTVQQQPPGSNENVLQTKLSEVESWLMDSSNQVGLVSPLPEPVGEDNVSPLTFDFENFLND</sequence>
<dbReference type="InterPro" id="IPR053234">
    <property type="entry name" value="RPM1_Interactor"/>
</dbReference>
<evidence type="ECO:0000313" key="2">
    <source>
        <dbReference type="EMBL" id="KAF2530890.1"/>
    </source>
</evidence>
<evidence type="ECO:0000256" key="1">
    <source>
        <dbReference type="SAM" id="MobiDB-lite"/>
    </source>
</evidence>